<dbReference type="Gene3D" id="1.20.1280.50">
    <property type="match status" value="1"/>
</dbReference>
<evidence type="ECO:0000313" key="3">
    <source>
        <dbReference type="EMBL" id="KAF9448924.1"/>
    </source>
</evidence>
<dbReference type="InterPro" id="IPR032675">
    <property type="entry name" value="LRR_dom_sf"/>
</dbReference>
<dbReference type="InterPro" id="IPR001810">
    <property type="entry name" value="F-box_dom"/>
</dbReference>
<dbReference type="Proteomes" id="UP000807342">
    <property type="component" value="Unassembled WGS sequence"/>
</dbReference>
<evidence type="ECO:0000259" key="2">
    <source>
        <dbReference type="Pfam" id="PF12937"/>
    </source>
</evidence>
<dbReference type="EMBL" id="MU151145">
    <property type="protein sequence ID" value="KAF9448924.1"/>
    <property type="molecule type" value="Genomic_DNA"/>
</dbReference>
<evidence type="ECO:0000256" key="1">
    <source>
        <dbReference type="SAM" id="MobiDB-lite"/>
    </source>
</evidence>
<dbReference type="AlphaFoldDB" id="A0A9P5XDC3"/>
<comment type="caution">
    <text evidence="3">The sequence shown here is derived from an EMBL/GenBank/DDBJ whole genome shotgun (WGS) entry which is preliminary data.</text>
</comment>
<dbReference type="Pfam" id="PF12937">
    <property type="entry name" value="F-box-like"/>
    <property type="match status" value="1"/>
</dbReference>
<protein>
    <recommendedName>
        <fullName evidence="2">F-box domain-containing protein</fullName>
    </recommendedName>
</protein>
<reference evidence="3" key="1">
    <citation type="submission" date="2020-11" db="EMBL/GenBank/DDBJ databases">
        <authorList>
            <consortium name="DOE Joint Genome Institute"/>
            <person name="Ahrendt S."/>
            <person name="Riley R."/>
            <person name="Andreopoulos W."/>
            <person name="Labutti K."/>
            <person name="Pangilinan J."/>
            <person name="Ruiz-Duenas F.J."/>
            <person name="Barrasa J.M."/>
            <person name="Sanchez-Garcia M."/>
            <person name="Camarero S."/>
            <person name="Miyauchi S."/>
            <person name="Serrano A."/>
            <person name="Linde D."/>
            <person name="Babiker R."/>
            <person name="Drula E."/>
            <person name="Ayuso-Fernandez I."/>
            <person name="Pacheco R."/>
            <person name="Padilla G."/>
            <person name="Ferreira P."/>
            <person name="Barriuso J."/>
            <person name="Kellner H."/>
            <person name="Castanera R."/>
            <person name="Alfaro M."/>
            <person name="Ramirez L."/>
            <person name="Pisabarro A.G."/>
            <person name="Kuo A."/>
            <person name="Tritt A."/>
            <person name="Lipzen A."/>
            <person name="He G."/>
            <person name="Yan M."/>
            <person name="Ng V."/>
            <person name="Cullen D."/>
            <person name="Martin F."/>
            <person name="Rosso M.-N."/>
            <person name="Henrissat B."/>
            <person name="Hibbett D."/>
            <person name="Martinez A.T."/>
            <person name="Grigoriev I.V."/>
        </authorList>
    </citation>
    <scope>NUCLEOTIDE SEQUENCE</scope>
    <source>
        <strain evidence="3">MF-IS2</strain>
    </source>
</reference>
<organism evidence="3 4">
    <name type="scientific">Macrolepiota fuliginosa MF-IS2</name>
    <dbReference type="NCBI Taxonomy" id="1400762"/>
    <lineage>
        <taxon>Eukaryota</taxon>
        <taxon>Fungi</taxon>
        <taxon>Dikarya</taxon>
        <taxon>Basidiomycota</taxon>
        <taxon>Agaricomycotina</taxon>
        <taxon>Agaricomycetes</taxon>
        <taxon>Agaricomycetidae</taxon>
        <taxon>Agaricales</taxon>
        <taxon>Agaricineae</taxon>
        <taxon>Agaricaceae</taxon>
        <taxon>Macrolepiota</taxon>
    </lineage>
</organism>
<name>A0A9P5XDC3_9AGAR</name>
<dbReference type="Gene3D" id="3.80.10.10">
    <property type="entry name" value="Ribonuclease Inhibitor"/>
    <property type="match status" value="1"/>
</dbReference>
<keyword evidence="4" id="KW-1185">Reference proteome</keyword>
<feature type="domain" description="F-box" evidence="2">
    <location>
        <begin position="70"/>
        <end position="140"/>
    </location>
</feature>
<sequence>MSTTTTCPCCHQPTADRTTSLAAFPSNLVPQAEIELIHNKASRLRGSIDQIRGALAVLFRRLNAIQSATRDLPPETLSHIFQYAARTEENKLENTEEGDSTPGDVSSHTEPSFLLALGSVSTQWRDVIRSTPRLWSVLHFKLKPTKLGDHISLIKLALSNSGSIPLDITLDFSNLWNYWYQHNHGGEDEECDSIGLLDPSIDGVLFENMPRMDRLHLSTPPPKWIASIPQLSQLTSLSITLIEYGVVQDLCLIDCTSLRHLTLIHFQGKIHLPPSPGITSVVFYRVSIDTALELLFHCQSLIHFDGSSLIFCPFEPSSQFSTPTTLGHLRTLRLDACRYNEWHDAIVQYLRFPALEELHWCGNDVPWPNPDIVKNFFHCLPLVFKTLYFNSTVAFSDYSLISLLPNGLRVEHIALVHCDRGFISDVVKKLTVVRENGPPVFELFPKLRKLTIVGSDGMFEVARDRVQPEVIEELYRMLEKRVELGDNNFCLEIP</sequence>
<dbReference type="SUPFAM" id="SSF52047">
    <property type="entry name" value="RNI-like"/>
    <property type="match status" value="1"/>
</dbReference>
<proteinExistence type="predicted"/>
<feature type="region of interest" description="Disordered" evidence="1">
    <location>
        <begin position="88"/>
        <end position="108"/>
    </location>
</feature>
<accession>A0A9P5XDC3</accession>
<gene>
    <name evidence="3" type="ORF">P691DRAFT_813356</name>
</gene>
<evidence type="ECO:0000313" key="4">
    <source>
        <dbReference type="Proteomes" id="UP000807342"/>
    </source>
</evidence>
<dbReference type="OrthoDB" id="2878664at2759"/>